<dbReference type="SUPFAM" id="SSF52172">
    <property type="entry name" value="CheY-like"/>
    <property type="match status" value="2"/>
</dbReference>
<feature type="modified residue" description="4-aspartylphosphate" evidence="11">
    <location>
        <position position="716"/>
    </location>
</feature>
<evidence type="ECO:0000256" key="7">
    <source>
        <dbReference type="ARBA" id="ARBA00022777"/>
    </source>
</evidence>
<dbReference type="InterPro" id="IPR036097">
    <property type="entry name" value="HisK_dim/P_sf"/>
</dbReference>
<dbReference type="SMART" id="SM00388">
    <property type="entry name" value="HisKA"/>
    <property type="match status" value="1"/>
</dbReference>
<evidence type="ECO:0000256" key="1">
    <source>
        <dbReference type="ARBA" id="ARBA00000085"/>
    </source>
</evidence>
<dbReference type="RefSeq" id="WP_163947033.1">
    <property type="nucleotide sequence ID" value="NZ_JAAIKC010000004.1"/>
</dbReference>
<dbReference type="FunFam" id="3.30.565.10:FF:000010">
    <property type="entry name" value="Sensor histidine kinase RcsC"/>
    <property type="match status" value="1"/>
</dbReference>
<feature type="transmembrane region" description="Helical" evidence="12">
    <location>
        <begin position="140"/>
        <end position="164"/>
    </location>
</feature>
<keyword evidence="6" id="KW-0547">Nucleotide-binding</keyword>
<keyword evidence="12" id="KW-1133">Transmembrane helix</keyword>
<dbReference type="Pfam" id="PF00512">
    <property type="entry name" value="HisKA"/>
    <property type="match status" value="1"/>
</dbReference>
<dbReference type="InterPro" id="IPR004358">
    <property type="entry name" value="Sig_transdc_His_kin-like_C"/>
</dbReference>
<dbReference type="Gene3D" id="1.10.287.130">
    <property type="match status" value="1"/>
</dbReference>
<dbReference type="CDD" id="cd16922">
    <property type="entry name" value="HATPase_EvgS-ArcB-TorS-like"/>
    <property type="match status" value="1"/>
</dbReference>
<dbReference type="AlphaFoldDB" id="A0A6G3ZZ43"/>
<dbReference type="InterPro" id="IPR036890">
    <property type="entry name" value="HATPase_C_sf"/>
</dbReference>
<feature type="domain" description="MHYT" evidence="15">
    <location>
        <begin position="8"/>
        <end position="200"/>
    </location>
</feature>
<keyword evidence="5" id="KW-0808">Transferase</keyword>
<keyword evidence="7" id="KW-0418">Kinase</keyword>
<evidence type="ECO:0000256" key="10">
    <source>
        <dbReference type="ARBA" id="ARBA00074306"/>
    </source>
</evidence>
<dbReference type="InterPro" id="IPR003594">
    <property type="entry name" value="HATPase_dom"/>
</dbReference>
<dbReference type="InterPro" id="IPR005467">
    <property type="entry name" value="His_kinase_dom"/>
</dbReference>
<feature type="domain" description="Response regulatory" evidence="14">
    <location>
        <begin position="667"/>
        <end position="783"/>
    </location>
</feature>
<dbReference type="Pfam" id="PF03707">
    <property type="entry name" value="MHYT"/>
    <property type="match status" value="3"/>
</dbReference>
<feature type="transmembrane region" description="Helical" evidence="12">
    <location>
        <begin position="12"/>
        <end position="31"/>
    </location>
</feature>
<evidence type="ECO:0000256" key="2">
    <source>
        <dbReference type="ARBA" id="ARBA00006402"/>
    </source>
</evidence>
<feature type="transmembrane region" description="Helical" evidence="12">
    <location>
        <begin position="43"/>
        <end position="68"/>
    </location>
</feature>
<dbReference type="CDD" id="cd00082">
    <property type="entry name" value="HisKA"/>
    <property type="match status" value="1"/>
</dbReference>
<dbReference type="SMART" id="SM00448">
    <property type="entry name" value="REC"/>
    <property type="match status" value="2"/>
</dbReference>
<evidence type="ECO:0000256" key="9">
    <source>
        <dbReference type="ARBA" id="ARBA00023012"/>
    </source>
</evidence>
<evidence type="ECO:0000259" key="15">
    <source>
        <dbReference type="PROSITE" id="PS50924"/>
    </source>
</evidence>
<dbReference type="PROSITE" id="PS50924">
    <property type="entry name" value="MHYT"/>
    <property type="match status" value="1"/>
</dbReference>
<dbReference type="SUPFAM" id="SSF55874">
    <property type="entry name" value="ATPase domain of HSP90 chaperone/DNA topoisomerase II/histidine kinase"/>
    <property type="match status" value="1"/>
</dbReference>
<feature type="transmembrane region" description="Helical" evidence="12">
    <location>
        <begin position="74"/>
        <end position="97"/>
    </location>
</feature>
<evidence type="ECO:0000259" key="13">
    <source>
        <dbReference type="PROSITE" id="PS50109"/>
    </source>
</evidence>
<dbReference type="EC" id="2.7.13.3" evidence="3"/>
<dbReference type="PANTHER" id="PTHR43047">
    <property type="entry name" value="TWO-COMPONENT HISTIDINE PROTEIN KINASE"/>
    <property type="match status" value="1"/>
</dbReference>
<dbReference type="EMBL" id="JAAIKC010000004">
    <property type="protein sequence ID" value="NEW06964.1"/>
    <property type="molecule type" value="Genomic_DNA"/>
</dbReference>
<dbReference type="SMART" id="SM00387">
    <property type="entry name" value="HATPase_c"/>
    <property type="match status" value="1"/>
</dbReference>
<proteinExistence type="inferred from homology"/>
<evidence type="ECO:0000256" key="4">
    <source>
        <dbReference type="ARBA" id="ARBA00022553"/>
    </source>
</evidence>
<comment type="catalytic activity">
    <reaction evidence="1">
        <text>ATP + protein L-histidine = ADP + protein N-phospho-L-histidine.</text>
        <dbReference type="EC" id="2.7.13.3"/>
    </reaction>
</comment>
<keyword evidence="8" id="KW-0067">ATP-binding</keyword>
<dbReference type="PANTHER" id="PTHR43047:SF72">
    <property type="entry name" value="OSMOSENSING HISTIDINE PROTEIN KINASE SLN1"/>
    <property type="match status" value="1"/>
</dbReference>
<evidence type="ECO:0000256" key="5">
    <source>
        <dbReference type="ARBA" id="ARBA00022679"/>
    </source>
</evidence>
<dbReference type="Gene3D" id="3.30.565.10">
    <property type="entry name" value="Histidine kinase-like ATPase, C-terminal domain"/>
    <property type="match status" value="1"/>
</dbReference>
<dbReference type="InterPro" id="IPR003661">
    <property type="entry name" value="HisK_dim/P_dom"/>
</dbReference>
<dbReference type="PROSITE" id="PS50110">
    <property type="entry name" value="RESPONSE_REGULATORY"/>
    <property type="match status" value="2"/>
</dbReference>
<gene>
    <name evidence="16" type="ORF">GK047_13215</name>
</gene>
<evidence type="ECO:0000256" key="8">
    <source>
        <dbReference type="ARBA" id="ARBA00022840"/>
    </source>
</evidence>
<accession>A0A6G3ZZ43</accession>
<evidence type="ECO:0000259" key="14">
    <source>
        <dbReference type="PROSITE" id="PS50110"/>
    </source>
</evidence>
<evidence type="ECO:0000256" key="11">
    <source>
        <dbReference type="PROSITE-ProRule" id="PRU00169"/>
    </source>
</evidence>
<dbReference type="Pfam" id="PF02518">
    <property type="entry name" value="HATPase_c"/>
    <property type="match status" value="1"/>
</dbReference>
<comment type="caution">
    <text evidence="16">The sequence shown here is derived from an EMBL/GenBank/DDBJ whole genome shotgun (WGS) entry which is preliminary data.</text>
</comment>
<keyword evidence="12" id="KW-0812">Transmembrane</keyword>
<organism evidence="16">
    <name type="scientific">Paenibacillus sp. SYP-B3998</name>
    <dbReference type="NCBI Taxonomy" id="2678564"/>
    <lineage>
        <taxon>Bacteria</taxon>
        <taxon>Bacillati</taxon>
        <taxon>Bacillota</taxon>
        <taxon>Bacilli</taxon>
        <taxon>Bacillales</taxon>
        <taxon>Paenibacillaceae</taxon>
        <taxon>Paenibacillus</taxon>
    </lineage>
</organism>
<feature type="transmembrane region" description="Helical" evidence="12">
    <location>
        <begin position="109"/>
        <end position="128"/>
    </location>
</feature>
<evidence type="ECO:0000256" key="3">
    <source>
        <dbReference type="ARBA" id="ARBA00012438"/>
    </source>
</evidence>
<dbReference type="Pfam" id="PF00072">
    <property type="entry name" value="Response_reg"/>
    <property type="match status" value="2"/>
</dbReference>
<dbReference type="GO" id="GO:0005886">
    <property type="term" value="C:plasma membrane"/>
    <property type="evidence" value="ECO:0007669"/>
    <property type="project" value="TreeGrafter"/>
</dbReference>
<dbReference type="GO" id="GO:0009927">
    <property type="term" value="F:histidine phosphotransfer kinase activity"/>
    <property type="evidence" value="ECO:0007669"/>
    <property type="project" value="TreeGrafter"/>
</dbReference>
<dbReference type="GO" id="GO:0000155">
    <property type="term" value="F:phosphorelay sensor kinase activity"/>
    <property type="evidence" value="ECO:0007669"/>
    <property type="project" value="InterPro"/>
</dbReference>
<feature type="domain" description="Response regulatory" evidence="14">
    <location>
        <begin position="547"/>
        <end position="660"/>
    </location>
</feature>
<dbReference type="Gene3D" id="3.40.50.2300">
    <property type="match status" value="2"/>
</dbReference>
<dbReference type="InterPro" id="IPR001789">
    <property type="entry name" value="Sig_transdc_resp-reg_receiver"/>
</dbReference>
<protein>
    <recommendedName>
        <fullName evidence="10">Circadian input-output histidine kinase CikA</fullName>
        <ecNumber evidence="3">2.7.13.3</ecNumber>
    </recommendedName>
</protein>
<dbReference type="PRINTS" id="PR00344">
    <property type="entry name" value="BCTRLSENSOR"/>
</dbReference>
<dbReference type="InterPro" id="IPR011006">
    <property type="entry name" value="CheY-like_superfamily"/>
</dbReference>
<sequence>MEHVHGSHDMVLVVFSYIVAVVASYTVLDLVGRISTSRGRNRWLWLFFGAVSMGMGIWSMHFVGMLAFSLPVPIAYNLTIVLLSMLAAIFASFIALFIVGRNQLTLRQLLSGGMLLATGISAMHYIGMAAMQVDIRYDPIYFALSIVIAIVASVAALWLSFYFRKDGERSESWKKLGSGLIMGAAIVGMHYTGMMAAHFQLGGKSVLSSGMVLDQKWLAYFISGGTLFTLGLSLLGIYISKRFSHKDSEIQGKTDEIYIINQELRQLNDHLEELVVERTAQLEKAHDEAIKANMIKSQFLANMSHELRTPLNAIIGYSEMLQEEAEELGEITFVDDLGKIRKAGNHLLALINDILDISKIEAGKMEIHLETCELAELIQDVMTTVTPLIEGNGNQVETRCEEGDITTDITKLRQILFNLLSNASKFTKAGTIGFDIYRQTRGNQAGYCFRVQDTGIGMTPEQLEKLFQPFTQADSSTTRKYGGTGLGLAISQRFCNIMGGDIDVESELGSGSTFTCWLPTALFEQESVKDPSAETELEYVEDLSQVSILLIDDEPFNRQLMERYLAKEGWTIAFAESGQEGLLLARKLRPKVICLDILMPSMDGWSVLSVLKSDPELADIPVVIWSMTSDKHLGYALGASEFLVKPVQRERLIDVMDKYVSNRTDHSILVIEDDTTTSELMTRLLHKEGYVVTQARNGRLALECMVKELPTLILLDLMMPEMDGFQFIEELRKQDAWSAISIVVLTAKSITSEERYKLNGYVKNVIQKGAFDHKSLLAEIQLLITDAMVQKS</sequence>
<dbReference type="SUPFAM" id="SSF47384">
    <property type="entry name" value="Homodimeric domain of signal transducing histidine kinase"/>
    <property type="match status" value="1"/>
</dbReference>
<evidence type="ECO:0000256" key="6">
    <source>
        <dbReference type="ARBA" id="ARBA00022741"/>
    </source>
</evidence>
<evidence type="ECO:0000256" key="12">
    <source>
        <dbReference type="PROSITE-ProRule" id="PRU00244"/>
    </source>
</evidence>
<dbReference type="CDD" id="cd17574">
    <property type="entry name" value="REC_OmpR"/>
    <property type="match status" value="1"/>
</dbReference>
<keyword evidence="9" id="KW-0902">Two-component regulatory system</keyword>
<dbReference type="PROSITE" id="PS50109">
    <property type="entry name" value="HIS_KIN"/>
    <property type="match status" value="1"/>
</dbReference>
<keyword evidence="4 11" id="KW-0597">Phosphoprotein</keyword>
<feature type="transmembrane region" description="Helical" evidence="12">
    <location>
        <begin position="176"/>
        <end position="197"/>
    </location>
</feature>
<feature type="domain" description="Histidine kinase" evidence="13">
    <location>
        <begin position="302"/>
        <end position="522"/>
    </location>
</feature>
<dbReference type="InterPro" id="IPR005330">
    <property type="entry name" value="MHYT_dom"/>
</dbReference>
<reference evidence="16" key="1">
    <citation type="submission" date="2020-02" db="EMBL/GenBank/DDBJ databases">
        <authorList>
            <person name="Shen X.-R."/>
            <person name="Zhang Y.-X."/>
        </authorList>
    </citation>
    <scope>NUCLEOTIDE SEQUENCE</scope>
    <source>
        <strain evidence="16">SYP-B3998</strain>
    </source>
</reference>
<keyword evidence="12" id="KW-0472">Membrane</keyword>
<name>A0A6G3ZZ43_9BACL</name>
<dbReference type="GO" id="GO:0005524">
    <property type="term" value="F:ATP binding"/>
    <property type="evidence" value="ECO:0007669"/>
    <property type="project" value="UniProtKB-KW"/>
</dbReference>
<feature type="modified residue" description="4-aspartylphosphate" evidence="11">
    <location>
        <position position="596"/>
    </location>
</feature>
<feature type="transmembrane region" description="Helical" evidence="12">
    <location>
        <begin position="217"/>
        <end position="239"/>
    </location>
</feature>
<comment type="similarity">
    <text evidence="2">In the N-terminal section; belongs to the phytochrome family.</text>
</comment>
<evidence type="ECO:0000313" key="16">
    <source>
        <dbReference type="EMBL" id="NEW06964.1"/>
    </source>
</evidence>